<evidence type="ECO:0000256" key="11">
    <source>
        <dbReference type="ARBA" id="ARBA00023136"/>
    </source>
</evidence>
<keyword evidence="6 13" id="KW-0328">Glycosyltransferase</keyword>
<accession>A0AAN6KE41</accession>
<feature type="transmembrane region" description="Helical" evidence="13">
    <location>
        <begin position="308"/>
        <end position="326"/>
    </location>
</feature>
<evidence type="ECO:0000256" key="9">
    <source>
        <dbReference type="ARBA" id="ARBA00022824"/>
    </source>
</evidence>
<evidence type="ECO:0000256" key="8">
    <source>
        <dbReference type="ARBA" id="ARBA00022692"/>
    </source>
</evidence>
<dbReference type="GO" id="GO:0051751">
    <property type="term" value="F:alpha-1,4-mannosyltransferase activity"/>
    <property type="evidence" value="ECO:0007669"/>
    <property type="project" value="InterPro"/>
</dbReference>
<dbReference type="PANTHER" id="PTHR12886">
    <property type="entry name" value="PIG-M MANNOSYLTRANSFERASE"/>
    <property type="match status" value="1"/>
</dbReference>
<dbReference type="GO" id="GO:1990529">
    <property type="term" value="C:glycosylphosphatidylinositol-mannosyltransferase I complex"/>
    <property type="evidence" value="ECO:0007669"/>
    <property type="project" value="TreeGrafter"/>
</dbReference>
<comment type="pathway">
    <text evidence="2 13">Glycolipid biosynthesis; glycosylphosphatidylinositol-anchor biosynthesis.</text>
</comment>
<feature type="transmembrane region" description="Helical" evidence="13">
    <location>
        <begin position="111"/>
        <end position="128"/>
    </location>
</feature>
<evidence type="ECO:0000256" key="1">
    <source>
        <dbReference type="ARBA" id="ARBA00004477"/>
    </source>
</evidence>
<comment type="similarity">
    <text evidence="3 13">Belongs to the PIGM family.</text>
</comment>
<keyword evidence="16" id="KW-1185">Reference proteome</keyword>
<dbReference type="AlphaFoldDB" id="A0AAN6KE41"/>
<evidence type="ECO:0000313" key="15">
    <source>
        <dbReference type="EMBL" id="KAK0977708.1"/>
    </source>
</evidence>
<evidence type="ECO:0000256" key="12">
    <source>
        <dbReference type="ARBA" id="ARBA00025399"/>
    </source>
</evidence>
<feature type="region of interest" description="Disordered" evidence="14">
    <location>
        <begin position="1"/>
        <end position="28"/>
    </location>
</feature>
<feature type="transmembrane region" description="Helical" evidence="13">
    <location>
        <begin position="371"/>
        <end position="390"/>
    </location>
</feature>
<keyword evidence="10 13" id="KW-1133">Transmembrane helix</keyword>
<gene>
    <name evidence="15" type="primary">GPI14_1</name>
    <name evidence="15" type="ORF">LTR91_013196</name>
</gene>
<dbReference type="Proteomes" id="UP001175353">
    <property type="component" value="Unassembled WGS sequence"/>
</dbReference>
<feature type="transmembrane region" description="Helical" evidence="13">
    <location>
        <begin position="402"/>
        <end position="427"/>
    </location>
</feature>
<evidence type="ECO:0000256" key="13">
    <source>
        <dbReference type="RuleBase" id="RU365064"/>
    </source>
</evidence>
<proteinExistence type="inferred from homology"/>
<feature type="compositionally biased region" description="Polar residues" evidence="14">
    <location>
        <begin position="17"/>
        <end position="28"/>
    </location>
</feature>
<feature type="transmembrane region" description="Helical" evidence="13">
    <location>
        <begin position="338"/>
        <end position="359"/>
    </location>
</feature>
<dbReference type="EMBL" id="JAUJLE010000132">
    <property type="protein sequence ID" value="KAK0977708.1"/>
    <property type="molecule type" value="Genomic_DNA"/>
</dbReference>
<keyword evidence="5 13" id="KW-0337">GPI-anchor biosynthesis</keyword>
<keyword evidence="7 13" id="KW-0808">Transferase</keyword>
<comment type="caution">
    <text evidence="15">The sequence shown here is derived from an EMBL/GenBank/DDBJ whole genome shotgun (WGS) entry which is preliminary data.</text>
</comment>
<dbReference type="Pfam" id="PF05007">
    <property type="entry name" value="Mannosyl_trans"/>
    <property type="match status" value="1"/>
</dbReference>
<sequence length="450" mass="50708">MNLEVTKTEGVRAPEYTRTSTSSTSQAHLNSNKTNLTMRTTLVFAAAILLRLGLLFFGYTDVDYLVFTDAARYVARGRSPYERATYRYTPLLAWLLYPTTLGGLWFEYGKVLFSAADLLTGWLIIRILRRRLSQEKATSYACIWLLNPIVASISARGSSEGLVCLLTVALLWATLQRRFVLAGGLLGFAVHFKIYPFIYAASIFYWADPAHVGSVMGVTKDRDRPIWLEKALAVFNPARRKLTAVSALTFIFFNAAMVKPYGLPFIKHTFLYHFTRIDHRHNFSVYNTLLHLNSAAQDSATGLRIESLAFIPQLLLSVVIIPLMLAKKNLPGAMLAQTFAFVTFNKVCTSQYFLWYMVFLPVYLPDASLVWSRRGLVMIGAWVAGQALWLQQGYELEFLGKSTFVPGLWLASINFFLLNCWALSVIVEDVGISQNVRAAKKNDPKLSQQL</sequence>
<feature type="compositionally biased region" description="Basic and acidic residues" evidence="14">
    <location>
        <begin position="1"/>
        <end position="12"/>
    </location>
</feature>
<dbReference type="GO" id="GO:0005789">
    <property type="term" value="C:endoplasmic reticulum membrane"/>
    <property type="evidence" value="ECO:0007669"/>
    <property type="project" value="UniProtKB-SubCell"/>
</dbReference>
<evidence type="ECO:0000256" key="10">
    <source>
        <dbReference type="ARBA" id="ARBA00022989"/>
    </source>
</evidence>
<comment type="function">
    <text evidence="12 13">Mannosyltransferase involved in glycosylphosphatidylinositol-anchor biosynthesis. Transfers the first alpha-1,4-mannose to GlcN-acyl-PI during GPI precursor assembly. Required for cell wall integrity.</text>
</comment>
<evidence type="ECO:0000256" key="5">
    <source>
        <dbReference type="ARBA" id="ARBA00022502"/>
    </source>
</evidence>
<evidence type="ECO:0000256" key="14">
    <source>
        <dbReference type="SAM" id="MobiDB-lite"/>
    </source>
</evidence>
<comment type="subcellular location">
    <subcellularLocation>
        <location evidence="1 13">Endoplasmic reticulum membrane</location>
        <topology evidence="1 13">Multi-pass membrane protein</topology>
    </subcellularLocation>
</comment>
<keyword evidence="9 13" id="KW-0256">Endoplasmic reticulum</keyword>
<evidence type="ECO:0000256" key="3">
    <source>
        <dbReference type="ARBA" id="ARBA00011071"/>
    </source>
</evidence>
<evidence type="ECO:0000256" key="2">
    <source>
        <dbReference type="ARBA" id="ARBA00004687"/>
    </source>
</evidence>
<organism evidence="15 16">
    <name type="scientific">Friedmanniomyces endolithicus</name>
    <dbReference type="NCBI Taxonomy" id="329885"/>
    <lineage>
        <taxon>Eukaryota</taxon>
        <taxon>Fungi</taxon>
        <taxon>Dikarya</taxon>
        <taxon>Ascomycota</taxon>
        <taxon>Pezizomycotina</taxon>
        <taxon>Dothideomycetes</taxon>
        <taxon>Dothideomycetidae</taxon>
        <taxon>Mycosphaerellales</taxon>
        <taxon>Teratosphaeriaceae</taxon>
        <taxon>Friedmanniomyces</taxon>
    </lineage>
</organism>
<name>A0AAN6KE41_9PEZI</name>
<dbReference type="InterPro" id="IPR007704">
    <property type="entry name" value="PIG-M"/>
</dbReference>
<keyword evidence="11 13" id="KW-0472">Membrane</keyword>
<dbReference type="GO" id="GO:0006506">
    <property type="term" value="P:GPI anchor biosynthetic process"/>
    <property type="evidence" value="ECO:0007669"/>
    <property type="project" value="UniProtKB-KW"/>
</dbReference>
<feature type="transmembrane region" description="Helical" evidence="13">
    <location>
        <begin position="242"/>
        <end position="262"/>
    </location>
</feature>
<dbReference type="GO" id="GO:0004376">
    <property type="term" value="F:GPI mannosyltransferase activity"/>
    <property type="evidence" value="ECO:0007669"/>
    <property type="project" value="InterPro"/>
</dbReference>
<evidence type="ECO:0000313" key="16">
    <source>
        <dbReference type="Proteomes" id="UP001175353"/>
    </source>
</evidence>
<evidence type="ECO:0000256" key="4">
    <source>
        <dbReference type="ARBA" id="ARBA00013797"/>
    </source>
</evidence>
<dbReference type="PANTHER" id="PTHR12886:SF0">
    <property type="entry name" value="GPI MANNOSYLTRANSFERASE 1"/>
    <property type="match status" value="1"/>
</dbReference>
<reference evidence="15" key="1">
    <citation type="submission" date="2023-06" db="EMBL/GenBank/DDBJ databases">
        <title>Black Yeasts Isolated from many extreme environments.</title>
        <authorList>
            <person name="Coleine C."/>
            <person name="Stajich J.E."/>
            <person name="Selbmann L."/>
        </authorList>
    </citation>
    <scope>NUCLEOTIDE SEQUENCE</scope>
    <source>
        <strain evidence="15">CCFEE 5200</strain>
    </source>
</reference>
<feature type="transmembrane region" description="Helical" evidence="13">
    <location>
        <begin position="42"/>
        <end position="67"/>
    </location>
</feature>
<dbReference type="EC" id="2.4.1.-" evidence="13"/>
<feature type="transmembrane region" description="Helical" evidence="13">
    <location>
        <begin position="179"/>
        <end position="207"/>
    </location>
</feature>
<protein>
    <recommendedName>
        <fullName evidence="4 13">GPI mannosyltransferase 1</fullName>
        <ecNumber evidence="13">2.4.1.-</ecNumber>
    </recommendedName>
    <alternativeName>
        <fullName evidence="13">GPI mannosyltransferase I</fullName>
    </alternativeName>
</protein>
<keyword evidence="8 13" id="KW-0812">Transmembrane</keyword>
<evidence type="ECO:0000256" key="7">
    <source>
        <dbReference type="ARBA" id="ARBA00022679"/>
    </source>
</evidence>
<evidence type="ECO:0000256" key="6">
    <source>
        <dbReference type="ARBA" id="ARBA00022676"/>
    </source>
</evidence>